<keyword evidence="2" id="KW-1185">Reference proteome</keyword>
<sequence length="79" mass="8495">MVFPTQVAILAATFSSQTSNGQTAYSGGLDKRLRQWDFETGQNRVLGKADDAISTVTACGDSGIVITGSWDSKLRVWDP</sequence>
<organism evidence="1 2">
    <name type="scientific">Naganishia vaughanmartiniae</name>
    <dbReference type="NCBI Taxonomy" id="1424756"/>
    <lineage>
        <taxon>Eukaryota</taxon>
        <taxon>Fungi</taxon>
        <taxon>Dikarya</taxon>
        <taxon>Basidiomycota</taxon>
        <taxon>Agaricomycotina</taxon>
        <taxon>Tremellomycetes</taxon>
        <taxon>Filobasidiales</taxon>
        <taxon>Filobasidiaceae</taxon>
        <taxon>Naganishia</taxon>
    </lineage>
</organism>
<evidence type="ECO:0000313" key="1">
    <source>
        <dbReference type="EMBL" id="KAJ9120917.1"/>
    </source>
</evidence>
<protein>
    <submittedName>
        <fullName evidence="1">Uncharacterized protein</fullName>
    </submittedName>
</protein>
<name>A0ACC2XDV4_9TREE</name>
<evidence type="ECO:0000313" key="2">
    <source>
        <dbReference type="Proteomes" id="UP001243375"/>
    </source>
</evidence>
<dbReference type="Proteomes" id="UP001243375">
    <property type="component" value="Unassembled WGS sequence"/>
</dbReference>
<accession>A0ACC2XDV4</accession>
<gene>
    <name evidence="1" type="ORF">QFC22_002852</name>
</gene>
<reference evidence="1" key="1">
    <citation type="submission" date="2023-04" db="EMBL/GenBank/DDBJ databases">
        <title>Draft Genome sequencing of Naganishia species isolated from polar environments using Oxford Nanopore Technology.</title>
        <authorList>
            <person name="Leo P."/>
            <person name="Venkateswaran K."/>
        </authorList>
    </citation>
    <scope>NUCLEOTIDE SEQUENCE</scope>
    <source>
        <strain evidence="1">MNA-CCFEE 5425</strain>
    </source>
</reference>
<dbReference type="EMBL" id="JASBWU010000006">
    <property type="protein sequence ID" value="KAJ9120917.1"/>
    <property type="molecule type" value="Genomic_DNA"/>
</dbReference>
<comment type="caution">
    <text evidence="1">The sequence shown here is derived from an EMBL/GenBank/DDBJ whole genome shotgun (WGS) entry which is preliminary data.</text>
</comment>
<proteinExistence type="predicted"/>